<gene>
    <name evidence="4" type="ORF">FHS03_002522</name>
</gene>
<evidence type="ECO:0000313" key="5">
    <source>
        <dbReference type="Proteomes" id="UP000541535"/>
    </source>
</evidence>
<accession>A0A7W5BB13</accession>
<evidence type="ECO:0000259" key="3">
    <source>
        <dbReference type="Pfam" id="PF16537"/>
    </source>
</evidence>
<evidence type="ECO:0000256" key="2">
    <source>
        <dbReference type="SAM" id="Phobius"/>
    </source>
</evidence>
<dbReference type="Proteomes" id="UP000541535">
    <property type="component" value="Unassembled WGS sequence"/>
</dbReference>
<keyword evidence="2" id="KW-1133">Transmembrane helix</keyword>
<evidence type="ECO:0000256" key="1">
    <source>
        <dbReference type="SAM" id="MobiDB-lite"/>
    </source>
</evidence>
<feature type="transmembrane region" description="Helical" evidence="2">
    <location>
        <begin position="43"/>
        <end position="62"/>
    </location>
</feature>
<protein>
    <submittedName>
        <fullName evidence="4">General secretion pathway protein B</fullName>
    </submittedName>
</protein>
<reference evidence="4 5" key="1">
    <citation type="submission" date="2020-08" db="EMBL/GenBank/DDBJ databases">
        <title>Genomic Encyclopedia of Type Strains, Phase III (KMG-III): the genomes of soil and plant-associated and newly described type strains.</title>
        <authorList>
            <person name="Whitman W."/>
        </authorList>
    </citation>
    <scope>NUCLEOTIDE SEQUENCE [LARGE SCALE GENOMIC DNA]</scope>
    <source>
        <strain evidence="4 5">CECT 8897</strain>
    </source>
</reference>
<keyword evidence="5" id="KW-1185">Reference proteome</keyword>
<dbReference type="InterPro" id="IPR032389">
    <property type="entry name" value="GspB_C"/>
</dbReference>
<dbReference type="GO" id="GO:0015627">
    <property type="term" value="C:type II protein secretion system complex"/>
    <property type="evidence" value="ECO:0007669"/>
    <property type="project" value="InterPro"/>
</dbReference>
<dbReference type="EMBL" id="JACHXD010000006">
    <property type="protein sequence ID" value="MBB3119470.1"/>
    <property type="molecule type" value="Genomic_DNA"/>
</dbReference>
<dbReference type="RefSeq" id="WP_183441303.1">
    <property type="nucleotide sequence ID" value="NZ_JACHXD010000006.1"/>
</dbReference>
<dbReference type="AlphaFoldDB" id="A0A7W5BB13"/>
<keyword evidence="2" id="KW-0812">Transmembrane</keyword>
<organism evidence="4 5">
    <name type="scientific">Pseudoduganella violacea</name>
    <dbReference type="NCBI Taxonomy" id="1715466"/>
    <lineage>
        <taxon>Bacteria</taxon>
        <taxon>Pseudomonadati</taxon>
        <taxon>Pseudomonadota</taxon>
        <taxon>Betaproteobacteria</taxon>
        <taxon>Burkholderiales</taxon>
        <taxon>Oxalobacteraceae</taxon>
        <taxon>Telluria group</taxon>
        <taxon>Pseudoduganella</taxon>
    </lineage>
</organism>
<evidence type="ECO:0000313" key="4">
    <source>
        <dbReference type="EMBL" id="MBB3119470.1"/>
    </source>
</evidence>
<name>A0A7W5BB13_9BURK</name>
<sequence>MSYILEALQKAQAERQLGEAPTIHAPTLERSAARTARNGKRPLVLALILMSAAVAGLLAMLLRSQPQPSAPPAPVAVRTPAPATLAAATPASAQAEFAVAPVSTAASAAPEPAASVPIAAAPAAAPVPVTARDMADAPKSAAKTSVKAGPAQAAVEEGGKTQAAVAQAGEPEERAQLLRELPEPIQRAIPPISMSGYMYSKNPADRLILIDKVLRREGEEVAPGLVLEKLQAKGAVFSFRGYRYRVPY</sequence>
<feature type="region of interest" description="Disordered" evidence="1">
    <location>
        <begin position="135"/>
        <end position="172"/>
    </location>
</feature>
<comment type="caution">
    <text evidence="4">The sequence shown here is derived from an EMBL/GenBank/DDBJ whole genome shotgun (WGS) entry which is preliminary data.</text>
</comment>
<dbReference type="Pfam" id="PF16537">
    <property type="entry name" value="T2SSB"/>
    <property type="match status" value="1"/>
</dbReference>
<feature type="domain" description="Type II secretion system protein GspB C-terminal" evidence="3">
    <location>
        <begin position="189"/>
        <end position="247"/>
    </location>
</feature>
<proteinExistence type="predicted"/>
<keyword evidence="2" id="KW-0472">Membrane</keyword>